<dbReference type="SUPFAM" id="SSF54001">
    <property type="entry name" value="Cysteine proteinases"/>
    <property type="match status" value="1"/>
</dbReference>
<keyword evidence="1" id="KW-0788">Thiol protease</keyword>
<comment type="similarity">
    <text evidence="1">Belongs to the peptidase C19 family.</text>
</comment>
<evidence type="ECO:0000259" key="3">
    <source>
        <dbReference type="PROSITE" id="PS50235"/>
    </source>
</evidence>
<dbReference type="Gene3D" id="3.90.70.10">
    <property type="entry name" value="Cysteine proteinases"/>
    <property type="match status" value="1"/>
</dbReference>
<feature type="domain" description="USP" evidence="3">
    <location>
        <begin position="44"/>
        <end position="349"/>
    </location>
</feature>
<evidence type="ECO:0000256" key="2">
    <source>
        <dbReference type="SAM" id="MobiDB-lite"/>
    </source>
</evidence>
<feature type="compositionally biased region" description="Basic and acidic residues" evidence="2">
    <location>
        <begin position="452"/>
        <end position="468"/>
    </location>
</feature>
<dbReference type="PROSITE" id="PS00972">
    <property type="entry name" value="USP_1"/>
    <property type="match status" value="1"/>
</dbReference>
<dbReference type="InterPro" id="IPR050164">
    <property type="entry name" value="Peptidase_C19"/>
</dbReference>
<dbReference type="PROSITE" id="PS50235">
    <property type="entry name" value="USP_3"/>
    <property type="match status" value="1"/>
</dbReference>
<dbReference type="InterPro" id="IPR018200">
    <property type="entry name" value="USP_CS"/>
</dbReference>
<organism evidence="4 5">
    <name type="scientific">Saccoglossus kowalevskii</name>
    <name type="common">Acorn worm</name>
    <dbReference type="NCBI Taxonomy" id="10224"/>
    <lineage>
        <taxon>Eukaryota</taxon>
        <taxon>Metazoa</taxon>
        <taxon>Hemichordata</taxon>
        <taxon>Enteropneusta</taxon>
        <taxon>Harrimaniidae</taxon>
        <taxon>Saccoglossus</taxon>
    </lineage>
</organism>
<keyword evidence="1" id="KW-0645">Protease</keyword>
<feature type="region of interest" description="Disordered" evidence="2">
    <location>
        <begin position="441"/>
        <end position="480"/>
    </location>
</feature>
<comment type="catalytic activity">
    <reaction evidence="1">
        <text>Thiol-dependent hydrolysis of ester, thioester, amide, peptide and isopeptide bonds formed by the C-terminal Gly of ubiquitin (a 76-residue protein attached to proteins as an intracellular targeting signal).</text>
        <dbReference type="EC" id="3.4.19.12"/>
    </reaction>
</comment>
<evidence type="ECO:0000256" key="1">
    <source>
        <dbReference type="RuleBase" id="RU366025"/>
    </source>
</evidence>
<accession>A0ABM0MHW9</accession>
<dbReference type="InterPro" id="IPR028889">
    <property type="entry name" value="USP"/>
</dbReference>
<reference evidence="5" key="1">
    <citation type="submission" date="2025-08" db="UniProtKB">
        <authorList>
            <consortium name="RefSeq"/>
        </authorList>
    </citation>
    <scope>IDENTIFICATION</scope>
    <source>
        <tissue evidence="5">Testes</tissue>
    </source>
</reference>
<keyword evidence="4" id="KW-1185">Reference proteome</keyword>
<dbReference type="Proteomes" id="UP000694865">
    <property type="component" value="Unplaced"/>
</dbReference>
<evidence type="ECO:0000313" key="5">
    <source>
        <dbReference type="RefSeq" id="XP_006819610.1"/>
    </source>
</evidence>
<name>A0ABM0MHW9_SACKO</name>
<keyword evidence="1" id="KW-0378">Hydrolase</keyword>
<sequence length="517" mass="58708">MFEGLFGDEDDAFSQSFAMGDALTEVNGKRFPAPSAPRRPCGLCGIQNQGSTCYLNSLLQTLLYTPEFRESLFQIGSDELGELSEKDNPQAKVRVIPIQLQRLFAQLLLLDQYTVSTTDLTDSFGWTNNEELQQHDVQELNRILFSAIDNSLVGTSGQHLISKLYHGSIVNQIICQQCGKISERQEDFLDLTLAVCGYKGLEDVLYSCYQEMELLSGSNQYRCEKCNKLVNAKKGARLRTLPPILTLSLLRFSYDFVKCERYKETGKFTFPLEVDMSPYCENTLPAESTEYELFSVVIHKGSGYGGHYHAFIRDVDTLGKWNSPEDEPIHIASDPSSGKIDYIELGKPDEVLSAILVQEGGPHCNLTIDKLCQNLIKHTGVTWNKRFKKHYGPIQKFLKKHDETFNFSPTTNSVSLKHTDKKSISLATVTMETSCEKKLQENEQLAAEETFDESRRDSKKSSKYKREPSPPPLDGHAWYDFNDSRVFPIKDKDIQNSTREKKVHICCFIEKIFKEAK</sequence>
<gene>
    <name evidence="5" type="primary">LOC100378428</name>
</gene>
<keyword evidence="1" id="KW-0833">Ubl conjugation pathway</keyword>
<dbReference type="RefSeq" id="XP_006819610.1">
    <property type="nucleotide sequence ID" value="XM_006819547.1"/>
</dbReference>
<dbReference type="EC" id="3.4.19.12" evidence="1"/>
<dbReference type="Pfam" id="PF00443">
    <property type="entry name" value="UCH"/>
    <property type="match status" value="1"/>
</dbReference>
<proteinExistence type="inferred from homology"/>
<dbReference type="PANTHER" id="PTHR24006">
    <property type="entry name" value="UBIQUITIN CARBOXYL-TERMINAL HYDROLASE"/>
    <property type="match status" value="1"/>
</dbReference>
<dbReference type="GeneID" id="100378428"/>
<dbReference type="PROSITE" id="PS00973">
    <property type="entry name" value="USP_2"/>
    <property type="match status" value="1"/>
</dbReference>
<dbReference type="InterPro" id="IPR001394">
    <property type="entry name" value="Peptidase_C19_UCH"/>
</dbReference>
<protein>
    <recommendedName>
        <fullName evidence="1">Ubiquitin carboxyl-terminal hydrolase</fullName>
        <ecNumber evidence="1">3.4.19.12</ecNumber>
    </recommendedName>
</protein>
<dbReference type="PANTHER" id="PTHR24006:SF842">
    <property type="entry name" value="UBIQUITIN CARBOXYL-TERMINAL HYDROLASE 40"/>
    <property type="match status" value="1"/>
</dbReference>
<dbReference type="InterPro" id="IPR038765">
    <property type="entry name" value="Papain-like_cys_pep_sf"/>
</dbReference>
<evidence type="ECO:0000313" key="4">
    <source>
        <dbReference type="Proteomes" id="UP000694865"/>
    </source>
</evidence>